<feature type="compositionally biased region" description="Acidic residues" evidence="1">
    <location>
        <begin position="95"/>
        <end position="108"/>
    </location>
</feature>
<dbReference type="STRING" id="249189.RV04_GL000310"/>
<evidence type="ECO:0000313" key="2">
    <source>
        <dbReference type="EMBL" id="OJG47063.1"/>
    </source>
</evidence>
<dbReference type="InterPro" id="IPR008966">
    <property type="entry name" value="Adhesion_dom_sf"/>
</dbReference>
<dbReference type="EMBL" id="JXKQ01000001">
    <property type="protein sequence ID" value="OJG47063.1"/>
    <property type="molecule type" value="Genomic_DNA"/>
</dbReference>
<protein>
    <submittedName>
        <fullName evidence="2">Uncharacterized protein</fullName>
    </submittedName>
</protein>
<keyword evidence="3" id="KW-1185">Reference proteome</keyword>
<comment type="caution">
    <text evidence="2">The sequence shown here is derived from an EMBL/GenBank/DDBJ whole genome shotgun (WGS) entry which is preliminary data.</text>
</comment>
<evidence type="ECO:0000256" key="1">
    <source>
        <dbReference type="SAM" id="MobiDB-lite"/>
    </source>
</evidence>
<dbReference type="Gene3D" id="2.60.40.740">
    <property type="match status" value="3"/>
</dbReference>
<name>A0A1L8TS68_9ENTE</name>
<gene>
    <name evidence="2" type="ORF">RV04_GL000310</name>
</gene>
<evidence type="ECO:0000313" key="3">
    <source>
        <dbReference type="Proteomes" id="UP000182077"/>
    </source>
</evidence>
<dbReference type="Proteomes" id="UP000182077">
    <property type="component" value="Unassembled WGS sequence"/>
</dbReference>
<proteinExistence type="predicted"/>
<sequence length="1333" mass="144929">MIKEEEKMKKLLTFFAALMIVFQMLPVTVIANELSPPETHAVVQSNSEEVADQQTENPNIPEADTNTTTAPDIETNEESETDSTQSANAPPETTEPSESEENEQSEVESVERAAARAALPEIDLDGDSSSEEYNSTFAMQNVRYFPNFDESDGKQSDSGNIVEARTLINAGKFSHSPESTAFGALHEIKEVAFSIGISGSIKPSSATSVKVYMISDINNLDMDSQDPLYITDLASIATEIPLDGTDATGVKITEDNGTYTIDTSQLADQKVSFVIVESDELDGPVTNDTYAKCVNDLSITAIANNAGQDWDGEEAKFHLTSIDELKSLQSDSNHQMEDGLEDVKGNTIITGVKINGDENGQITPGQTNQKLELKWSLDNLIPVSGDELITLAPVNGGSYYTLKLNNTGVSYPYVDIPREVMGTVNGRTEVIGYYTLSRDGYLTMVFSDNLLDTSEQTGTITIELDGLDNYGTSDTIIKVPLNDETKTEVDIPGVQKEMTLSKAGSLPSTTVNSEGEVIFQDITWTINASTENNQVTGLKISDTLPTPSNSNPATHKLTKAQLAKLEIRDEAGNLLDEDEYNILVTPVYWDTNNPDDTDLKGWTATITSVDDEEFSGKFTATFKTTATADAGQKFTGSPGSIKYTNKSTLKDLTKDSTLKELSTDATVTVNKDNWFKKAGNATVDASGNVSGTYTITLNQQRLTISAGVIISDIPQAGWIDTAGKFIGNTITPAMADLVIKENGVALNVGTDYTFSYTDGKLTITLNKAITKAVTISYTLTVKKTEIPNRPKGATSFQIANSATMSGTTAGKTNNFPNIVKKTGTIDYNARTVPFTITVKNDIYQIEPGSYVIEQLPKGFAPASFESFEGNLAQADYEEKLLAALKADISVAGLGSNDYELILVDSDNESDVSTREQADPQRVMIKFKVKTDKDIVITFDTQYFFDPNIFGTVAGTALFEGNNKVEQTAGNDFTNMAYLHGENGDDWGKATSDGNIPDSIWNAQQKSGSGNFQDKKIDWTIDFNAKGESLKTLTIKDPLVAGSTDAAGNNKVPASKQSVDTENLWNNVAFYKLAYDTNGKIQVMEELTAAFQNNGKLALDNGTLTYSLNSGAKLAIDHPVRMIITTDLTGDIQPYYTNKVNVDYTYGNDGETNTDLEATVSFDWAKNPNRKSGNGYTASSEDSAHVDYSVVLNGNRLTYENTTITDTLDVTGGVQITQLVADSLSIHYAKALQENGQWVIDPDRQMTLNVDYFLNYDPSPDNLEGFTISFKEGLKITEPLILSYRANVVGYGDTTKVKNTIKIEGTTITRRLVTVIQESKMVVLGSAARRKTLV</sequence>
<feature type="region of interest" description="Disordered" evidence="1">
    <location>
        <begin position="40"/>
        <end position="112"/>
    </location>
</feature>
<accession>A0A1L8TS68</accession>
<organism evidence="2 3">
    <name type="scientific">Enterococcus hermanniensis</name>
    <dbReference type="NCBI Taxonomy" id="249189"/>
    <lineage>
        <taxon>Bacteria</taxon>
        <taxon>Bacillati</taxon>
        <taxon>Bacillota</taxon>
        <taxon>Bacilli</taxon>
        <taxon>Lactobacillales</taxon>
        <taxon>Enterococcaceae</taxon>
        <taxon>Enterococcus</taxon>
    </lineage>
</organism>
<dbReference type="SUPFAM" id="SSF49401">
    <property type="entry name" value="Bacterial adhesins"/>
    <property type="match status" value="2"/>
</dbReference>
<reference evidence="2 3" key="1">
    <citation type="submission" date="2014-12" db="EMBL/GenBank/DDBJ databases">
        <title>Draft genome sequences of 29 type strains of Enterococci.</title>
        <authorList>
            <person name="Zhong Z."/>
            <person name="Sun Z."/>
            <person name="Liu W."/>
            <person name="Zhang W."/>
            <person name="Zhang H."/>
        </authorList>
    </citation>
    <scope>NUCLEOTIDE SEQUENCE [LARGE SCALE GENOMIC DNA]</scope>
    <source>
        <strain evidence="2 3">DSM 17122</strain>
    </source>
</reference>
<feature type="compositionally biased region" description="Polar residues" evidence="1">
    <location>
        <begin position="42"/>
        <end position="70"/>
    </location>
</feature>